<evidence type="ECO:0000259" key="4">
    <source>
        <dbReference type="Pfam" id="PF01568"/>
    </source>
</evidence>
<keyword evidence="3" id="KW-0560">Oxidoreductase</keyword>
<evidence type="ECO:0000313" key="5">
    <source>
        <dbReference type="EMBL" id="QCO54557.1"/>
    </source>
</evidence>
<dbReference type="OrthoDB" id="7374922at2"/>
<dbReference type="InterPro" id="IPR006657">
    <property type="entry name" value="MoPterin_dinucl-bd_dom"/>
</dbReference>
<dbReference type="Proteomes" id="UP000298631">
    <property type="component" value="Chromosome"/>
</dbReference>
<gene>
    <name evidence="5" type="ORF">EOK75_01260</name>
</gene>
<evidence type="ECO:0000256" key="1">
    <source>
        <dbReference type="ARBA" id="ARBA00001942"/>
    </source>
</evidence>
<reference evidence="5 6" key="1">
    <citation type="submission" date="2019-05" db="EMBL/GenBank/DDBJ databases">
        <title>Pseudorhodobacter turbinis sp. nov., isolated from the gut of the Korean turban shell.</title>
        <authorList>
            <person name="Jeong Y.-S."/>
            <person name="Kang W.-R."/>
            <person name="Bae J.-W."/>
        </authorList>
    </citation>
    <scope>NUCLEOTIDE SEQUENCE [LARGE SCALE GENOMIC DNA]</scope>
    <source>
        <strain evidence="5 6">S12M18</strain>
    </source>
</reference>
<dbReference type="GO" id="GO:0043546">
    <property type="term" value="F:molybdopterin cofactor binding"/>
    <property type="evidence" value="ECO:0007669"/>
    <property type="project" value="InterPro"/>
</dbReference>
<dbReference type="GO" id="GO:0009061">
    <property type="term" value="P:anaerobic respiration"/>
    <property type="evidence" value="ECO:0007669"/>
    <property type="project" value="TreeGrafter"/>
</dbReference>
<proteinExistence type="predicted"/>
<protein>
    <recommendedName>
        <fullName evidence="4">Molybdopterin dinucleotide-binding domain-containing protein</fullName>
    </recommendedName>
</protein>
<dbReference type="AlphaFoldDB" id="A0A4P8ECV8"/>
<dbReference type="GO" id="GO:0030151">
    <property type="term" value="F:molybdenum ion binding"/>
    <property type="evidence" value="ECO:0007669"/>
    <property type="project" value="TreeGrafter"/>
</dbReference>
<dbReference type="PANTHER" id="PTHR43742:SF10">
    <property type="entry name" value="TRIMETHYLAMINE-N-OXIDE REDUCTASE 2"/>
    <property type="match status" value="1"/>
</dbReference>
<dbReference type="EMBL" id="CP039964">
    <property type="protein sequence ID" value="QCO54557.1"/>
    <property type="molecule type" value="Genomic_DNA"/>
</dbReference>
<keyword evidence="6" id="KW-1185">Reference proteome</keyword>
<evidence type="ECO:0000313" key="6">
    <source>
        <dbReference type="Proteomes" id="UP000298631"/>
    </source>
</evidence>
<dbReference type="InterPro" id="IPR009010">
    <property type="entry name" value="Asp_de-COase-like_dom_sf"/>
</dbReference>
<dbReference type="InterPro" id="IPR050612">
    <property type="entry name" value="Prok_Mopterin_Oxidored"/>
</dbReference>
<evidence type="ECO:0000256" key="3">
    <source>
        <dbReference type="ARBA" id="ARBA00023002"/>
    </source>
</evidence>
<keyword evidence="2" id="KW-0500">Molybdenum</keyword>
<dbReference type="GO" id="GO:0009055">
    <property type="term" value="F:electron transfer activity"/>
    <property type="evidence" value="ECO:0007669"/>
    <property type="project" value="TreeGrafter"/>
</dbReference>
<comment type="cofactor">
    <cofactor evidence="1">
        <name>Mo-bis(molybdopterin guanine dinucleotide)</name>
        <dbReference type="ChEBI" id="CHEBI:60539"/>
    </cofactor>
</comment>
<organism evidence="5 6">
    <name type="scientific">Pseudorhodobacter turbinis</name>
    <dbReference type="NCBI Taxonomy" id="2500533"/>
    <lineage>
        <taxon>Bacteria</taxon>
        <taxon>Pseudomonadati</taxon>
        <taxon>Pseudomonadota</taxon>
        <taxon>Alphaproteobacteria</taxon>
        <taxon>Rhodobacterales</taxon>
        <taxon>Paracoccaceae</taxon>
        <taxon>Pseudorhodobacter</taxon>
    </lineage>
</organism>
<evidence type="ECO:0000256" key="2">
    <source>
        <dbReference type="ARBA" id="ARBA00022505"/>
    </source>
</evidence>
<dbReference type="GO" id="GO:0030288">
    <property type="term" value="C:outer membrane-bounded periplasmic space"/>
    <property type="evidence" value="ECO:0007669"/>
    <property type="project" value="TreeGrafter"/>
</dbReference>
<feature type="domain" description="Molybdopterin dinucleotide-binding" evidence="4">
    <location>
        <begin position="66"/>
        <end position="154"/>
    </location>
</feature>
<dbReference type="SUPFAM" id="SSF50692">
    <property type="entry name" value="ADC-like"/>
    <property type="match status" value="1"/>
</dbReference>
<dbReference type="KEGG" id="pseb:EOK75_01260"/>
<dbReference type="Pfam" id="PF01568">
    <property type="entry name" value="Molydop_binding"/>
    <property type="match status" value="1"/>
</dbReference>
<sequence>MNTQIKSLSVGIIGDGFMKPAFFEGALRKRLPNQALEFSQMERDWSMKVKSTKDDSSLPIGEFFGHEQVRLHPADAKSRSVADGQTVHLWNAQGVCLATAWVTDTVAQGVAILQTGTWLTPIGNSVLDTSEKPNVLILDIATSALVHGCSAHTCLVHIEPYSGEVLDPIQSYQAKLAEILPLEKGL</sequence>
<dbReference type="RefSeq" id="WP_137192237.1">
    <property type="nucleotide sequence ID" value="NZ_CP039964.1"/>
</dbReference>
<dbReference type="Gene3D" id="2.40.40.20">
    <property type="match status" value="1"/>
</dbReference>
<name>A0A4P8ECV8_9RHOB</name>
<dbReference type="GO" id="GO:0016491">
    <property type="term" value="F:oxidoreductase activity"/>
    <property type="evidence" value="ECO:0007669"/>
    <property type="project" value="UniProtKB-KW"/>
</dbReference>
<accession>A0A4P8ECV8</accession>
<dbReference type="PANTHER" id="PTHR43742">
    <property type="entry name" value="TRIMETHYLAMINE-N-OXIDE REDUCTASE"/>
    <property type="match status" value="1"/>
</dbReference>